<reference evidence="6 7" key="1">
    <citation type="journal article" date="2018" name="Plant J.">
        <title>Genome sequences of Chlorella sorokiniana UTEX 1602 and Micractinium conductrix SAG 241.80: implications to maltose excretion by a green alga.</title>
        <authorList>
            <person name="Arriola M.B."/>
            <person name="Velmurugan N."/>
            <person name="Zhang Y."/>
            <person name="Plunkett M.H."/>
            <person name="Hondzo H."/>
            <person name="Barney B.M."/>
        </authorList>
    </citation>
    <scope>NUCLEOTIDE SEQUENCE [LARGE SCALE GENOMIC DNA]</scope>
    <source>
        <strain evidence="7">UTEX 1602</strain>
    </source>
</reference>
<dbReference type="InterPro" id="IPR019775">
    <property type="entry name" value="WD40_repeat_CS"/>
</dbReference>
<keyword evidence="3 5" id="KW-0853">WD repeat</keyword>
<dbReference type="PROSITE" id="PS50082">
    <property type="entry name" value="WD_REPEATS_2"/>
    <property type="match status" value="1"/>
</dbReference>
<dbReference type="EMBL" id="LHPG02000002">
    <property type="protein sequence ID" value="PRW60254.1"/>
    <property type="molecule type" value="Genomic_DNA"/>
</dbReference>
<dbReference type="SMART" id="SM00320">
    <property type="entry name" value="WD40"/>
    <property type="match status" value="4"/>
</dbReference>
<dbReference type="InterPro" id="IPR052139">
    <property type="entry name" value="Methylosome_Comp_WDR77"/>
</dbReference>
<dbReference type="SUPFAM" id="SSF50978">
    <property type="entry name" value="WD40 repeat-like"/>
    <property type="match status" value="1"/>
</dbReference>
<comment type="caution">
    <text evidence="6">The sequence shown here is derived from an EMBL/GenBank/DDBJ whole genome shotgun (WGS) entry which is preliminary data.</text>
</comment>
<protein>
    <submittedName>
        <fullName evidence="6">Serine threonine kinase</fullName>
    </submittedName>
</protein>
<keyword evidence="6" id="KW-0418">Kinase</keyword>
<evidence type="ECO:0000313" key="6">
    <source>
        <dbReference type="EMBL" id="PRW60254.1"/>
    </source>
</evidence>
<keyword evidence="4" id="KW-0677">Repeat</keyword>
<dbReference type="InterPro" id="IPR015943">
    <property type="entry name" value="WD40/YVTN_repeat-like_dom_sf"/>
</dbReference>
<evidence type="ECO:0000313" key="7">
    <source>
        <dbReference type="Proteomes" id="UP000239899"/>
    </source>
</evidence>
<sequence>MQPSVQLKGWNVDALSASSDGSLLIAGLSNFIGRHWTGAVAVISADAAANTLQLRELKELRAGVPAVALLPEMDQFTGRRVVASGDDSGSVDLWYLSGGSEGALLEHSQARVLHDAAVTALAPGPAGNALASASADGTLRLWETSSLLTCTAQLGSGGSGTALSAVAWAGHALVAAAGDAGISLWDVRQSGAAAPAAAAALGAWALSLAAHTNDSGQQLLVAGDALGQVSVFDARSLAQPLQQRALHGDAVHAVAAATAPSVNGSKHVATGSDDGSIQLLKVADLAGSCQLAPATKDGEAPCYVRALAWSGSEGEQRLFRGGWDQTVSLALH</sequence>
<evidence type="ECO:0000256" key="3">
    <source>
        <dbReference type="ARBA" id="ARBA00022574"/>
    </source>
</evidence>
<dbReference type="Gene3D" id="2.130.10.10">
    <property type="entry name" value="YVTN repeat-like/Quinoprotein amine dehydrogenase"/>
    <property type="match status" value="1"/>
</dbReference>
<dbReference type="OrthoDB" id="513027at2759"/>
<dbReference type="PROSITE" id="PS50294">
    <property type="entry name" value="WD_REPEATS_REGION"/>
    <property type="match status" value="1"/>
</dbReference>
<gene>
    <name evidence="6" type="ORF">C2E21_1245</name>
</gene>
<comment type="subcellular location">
    <subcellularLocation>
        <location evidence="1">Cytoplasm</location>
    </subcellularLocation>
</comment>
<keyword evidence="6" id="KW-0808">Transferase</keyword>
<evidence type="ECO:0000256" key="4">
    <source>
        <dbReference type="ARBA" id="ARBA00022737"/>
    </source>
</evidence>
<accession>A0A2P6U1S3</accession>
<dbReference type="GO" id="GO:0016301">
    <property type="term" value="F:kinase activity"/>
    <property type="evidence" value="ECO:0007669"/>
    <property type="project" value="UniProtKB-KW"/>
</dbReference>
<evidence type="ECO:0000256" key="5">
    <source>
        <dbReference type="PROSITE-ProRule" id="PRU00221"/>
    </source>
</evidence>
<dbReference type="InterPro" id="IPR036322">
    <property type="entry name" value="WD40_repeat_dom_sf"/>
</dbReference>
<evidence type="ECO:0000256" key="1">
    <source>
        <dbReference type="ARBA" id="ARBA00004496"/>
    </source>
</evidence>
<dbReference type="Pfam" id="PF00400">
    <property type="entry name" value="WD40"/>
    <property type="match status" value="1"/>
</dbReference>
<dbReference type="GO" id="GO:0034709">
    <property type="term" value="C:methylosome"/>
    <property type="evidence" value="ECO:0007669"/>
    <property type="project" value="TreeGrafter"/>
</dbReference>
<dbReference type="InterPro" id="IPR001680">
    <property type="entry name" value="WD40_rpt"/>
</dbReference>
<keyword evidence="2" id="KW-0963">Cytoplasm</keyword>
<evidence type="ECO:0000256" key="2">
    <source>
        <dbReference type="ARBA" id="ARBA00022490"/>
    </source>
</evidence>
<dbReference type="PANTHER" id="PTHR46853">
    <property type="entry name" value="METHYLOSOME PROTEIN 50"/>
    <property type="match status" value="1"/>
</dbReference>
<organism evidence="6 7">
    <name type="scientific">Chlorella sorokiniana</name>
    <name type="common">Freshwater green alga</name>
    <dbReference type="NCBI Taxonomy" id="3076"/>
    <lineage>
        <taxon>Eukaryota</taxon>
        <taxon>Viridiplantae</taxon>
        <taxon>Chlorophyta</taxon>
        <taxon>core chlorophytes</taxon>
        <taxon>Trebouxiophyceae</taxon>
        <taxon>Chlorellales</taxon>
        <taxon>Chlorellaceae</taxon>
        <taxon>Chlorella clade</taxon>
        <taxon>Chlorella</taxon>
    </lineage>
</organism>
<dbReference type="PANTHER" id="PTHR46853:SF1">
    <property type="entry name" value="METHYLOSOME PROTEIN 50"/>
    <property type="match status" value="1"/>
</dbReference>
<name>A0A2P6U1S3_CHLSO</name>
<dbReference type="STRING" id="3076.A0A2P6U1S3"/>
<dbReference type="PROSITE" id="PS00678">
    <property type="entry name" value="WD_REPEATS_1"/>
    <property type="match status" value="1"/>
</dbReference>
<feature type="repeat" description="WD" evidence="5">
    <location>
        <begin position="111"/>
        <end position="146"/>
    </location>
</feature>
<proteinExistence type="predicted"/>
<dbReference type="Proteomes" id="UP000239899">
    <property type="component" value="Unassembled WGS sequence"/>
</dbReference>
<dbReference type="AlphaFoldDB" id="A0A2P6U1S3"/>
<keyword evidence="7" id="KW-1185">Reference proteome</keyword>